<evidence type="ECO:0000313" key="3">
    <source>
        <dbReference type="Proteomes" id="UP000249402"/>
    </source>
</evidence>
<keyword evidence="3" id="KW-1185">Reference proteome</keyword>
<feature type="compositionally biased region" description="Basic residues" evidence="1">
    <location>
        <begin position="83"/>
        <end position="96"/>
    </location>
</feature>
<name>A0A395GIY0_9EURO</name>
<protein>
    <submittedName>
        <fullName evidence="2">Uncharacterized protein</fullName>
    </submittedName>
</protein>
<sequence length="237" mass="27006">MSPGARGDLPRTQGEEGGWRGKSSTGRSWPADSTEQTTPRSNESLEWGDKNRQQELIRGADRGEPRPRAAKIKAQRLTSNGRRSIRTIRRGSRRERRNSERWREGKKERGEEDPKRKKKKRSTPEPAKVDRRSGVNGQLKKKRNDGGKTRGRQKKQRGSRGSRMRRQRSREPNHGPSPLVGMLPDWPVDTSSLLLPLSSSSPSNPPMEFFHDCHPPRKWWGIDMIPACDSTARPPPQ</sequence>
<evidence type="ECO:0000313" key="2">
    <source>
        <dbReference type="EMBL" id="RAK95430.1"/>
    </source>
</evidence>
<evidence type="ECO:0000256" key="1">
    <source>
        <dbReference type="SAM" id="MobiDB-lite"/>
    </source>
</evidence>
<reference evidence="2 3" key="1">
    <citation type="submission" date="2018-02" db="EMBL/GenBank/DDBJ databases">
        <title>The genomes of Aspergillus section Nigri reveals drivers in fungal speciation.</title>
        <authorList>
            <consortium name="DOE Joint Genome Institute"/>
            <person name="Vesth T.C."/>
            <person name="Nybo J."/>
            <person name="Theobald S."/>
            <person name="Brandl J."/>
            <person name="Frisvad J.C."/>
            <person name="Nielsen K.F."/>
            <person name="Lyhne E.K."/>
            <person name="Kogle M.E."/>
            <person name="Kuo A."/>
            <person name="Riley R."/>
            <person name="Clum A."/>
            <person name="Nolan M."/>
            <person name="Lipzen A."/>
            <person name="Salamov A."/>
            <person name="Henrissat B."/>
            <person name="Wiebenga A."/>
            <person name="De vries R.P."/>
            <person name="Grigoriev I.V."/>
            <person name="Mortensen U.H."/>
            <person name="Andersen M.R."/>
            <person name="Baker S.E."/>
        </authorList>
    </citation>
    <scope>NUCLEOTIDE SEQUENCE [LARGE SCALE GENOMIC DNA]</scope>
    <source>
        <strain evidence="2 3">CBS 121593</strain>
    </source>
</reference>
<dbReference type="VEuPathDB" id="FungiDB:BO80DRAFT_263716"/>
<dbReference type="Proteomes" id="UP000249402">
    <property type="component" value="Unassembled WGS sequence"/>
</dbReference>
<gene>
    <name evidence="2" type="ORF">BO80DRAFT_263716</name>
</gene>
<feature type="compositionally biased region" description="Polar residues" evidence="1">
    <location>
        <begin position="22"/>
        <end position="44"/>
    </location>
</feature>
<organism evidence="2 3">
    <name type="scientific">Aspergillus ibericus CBS 121593</name>
    <dbReference type="NCBI Taxonomy" id="1448316"/>
    <lineage>
        <taxon>Eukaryota</taxon>
        <taxon>Fungi</taxon>
        <taxon>Dikarya</taxon>
        <taxon>Ascomycota</taxon>
        <taxon>Pezizomycotina</taxon>
        <taxon>Eurotiomycetes</taxon>
        <taxon>Eurotiomycetidae</taxon>
        <taxon>Eurotiales</taxon>
        <taxon>Aspergillaceae</taxon>
        <taxon>Aspergillus</taxon>
        <taxon>Aspergillus subgen. Circumdati</taxon>
    </lineage>
</organism>
<accession>A0A395GIY0</accession>
<dbReference type="RefSeq" id="XP_025569758.1">
    <property type="nucleotide sequence ID" value="XM_025714768.1"/>
</dbReference>
<dbReference type="EMBL" id="KZ824493">
    <property type="protein sequence ID" value="RAK95430.1"/>
    <property type="molecule type" value="Genomic_DNA"/>
</dbReference>
<dbReference type="OrthoDB" id="10544343at2759"/>
<dbReference type="AlphaFoldDB" id="A0A395GIY0"/>
<proteinExistence type="predicted"/>
<dbReference type="GeneID" id="37219633"/>
<feature type="compositionally biased region" description="Basic and acidic residues" evidence="1">
    <location>
        <begin position="97"/>
        <end position="115"/>
    </location>
</feature>
<feature type="compositionally biased region" description="Basic and acidic residues" evidence="1">
    <location>
        <begin position="47"/>
        <end position="67"/>
    </location>
</feature>
<feature type="region of interest" description="Disordered" evidence="1">
    <location>
        <begin position="1"/>
        <end position="191"/>
    </location>
</feature>
<feature type="compositionally biased region" description="Basic residues" evidence="1">
    <location>
        <begin position="139"/>
        <end position="168"/>
    </location>
</feature>